<accession>A0A1C7EHS1</accession>
<protein>
    <submittedName>
        <fullName evidence="1">Uncharacterized protein</fullName>
    </submittedName>
</protein>
<proteinExistence type="predicted"/>
<dbReference type="EMBL" id="CP016543">
    <property type="protein sequence ID" value="ANU23369.1"/>
    <property type="molecule type" value="Genomic_DNA"/>
</dbReference>
<gene>
    <name evidence="1" type="ORF">BCM40_08280</name>
</gene>
<evidence type="ECO:0000313" key="2">
    <source>
        <dbReference type="Proteomes" id="UP000092495"/>
    </source>
</evidence>
<dbReference type="OrthoDB" id="2936646at2"/>
<sequence length="103" mass="12195">MLSVLVELIGGLFGGVGYSDTLNTRKIDRNIERLNECDWFKKVYEDKKYHRLFFVNKRVRHYLQSTVRIRRIIRSDKAQKKLLLLLDKEIKSVLPSTKNKDAN</sequence>
<dbReference type="RefSeq" id="WP_065526405.1">
    <property type="nucleotide sequence ID" value="NZ_CP016543.2"/>
</dbReference>
<reference evidence="1" key="1">
    <citation type="submission" date="2016-10" db="EMBL/GenBank/DDBJ databases">
        <authorList>
            <person name="See-Too W.S."/>
        </authorList>
    </citation>
    <scope>NUCLEOTIDE SEQUENCE</scope>
    <source>
        <strain evidence="1">DSM 22276</strain>
    </source>
</reference>
<evidence type="ECO:0000313" key="1">
    <source>
        <dbReference type="EMBL" id="ANU23369.1"/>
    </source>
</evidence>
<keyword evidence="2" id="KW-1185">Reference proteome</keyword>
<dbReference type="Proteomes" id="UP000092495">
    <property type="component" value="Chromosome"/>
</dbReference>
<organism evidence="1 2">
    <name type="scientific">Planococcus donghaensis</name>
    <dbReference type="NCBI Taxonomy" id="414778"/>
    <lineage>
        <taxon>Bacteria</taxon>
        <taxon>Bacillati</taxon>
        <taxon>Bacillota</taxon>
        <taxon>Bacilli</taxon>
        <taxon>Bacillales</taxon>
        <taxon>Caryophanaceae</taxon>
        <taxon>Planococcus</taxon>
    </lineage>
</organism>
<dbReference type="AlphaFoldDB" id="A0A1C7EHS1"/>
<dbReference type="KEGG" id="pdg:BCM40_08280"/>
<name>A0A1C7EHS1_9BACL</name>